<dbReference type="EMBL" id="FOIE01000008">
    <property type="protein sequence ID" value="SET82722.1"/>
    <property type="molecule type" value="Genomic_DNA"/>
</dbReference>
<dbReference type="OrthoDB" id="5191769at2"/>
<keyword evidence="1" id="KW-1133">Transmembrane helix</keyword>
<name>A0A1I0HI34_9ACTN</name>
<sequence length="96" mass="10014">MLSFQGAVYAVLFYAALALTVWALVDALVRPAAGYVAAGKLTKPGWAAILGLSVLVIVVFQTPLSFLGLPAVIAAIVYLVDVRPAVRGLSRGGNSW</sequence>
<keyword evidence="1" id="KW-0472">Membrane</keyword>
<organism evidence="2 3">
    <name type="scientific">Geodermatophilus poikilotrophus</name>
    <dbReference type="NCBI Taxonomy" id="1333667"/>
    <lineage>
        <taxon>Bacteria</taxon>
        <taxon>Bacillati</taxon>
        <taxon>Actinomycetota</taxon>
        <taxon>Actinomycetes</taxon>
        <taxon>Geodermatophilales</taxon>
        <taxon>Geodermatophilaceae</taxon>
        <taxon>Geodermatophilus</taxon>
    </lineage>
</organism>
<gene>
    <name evidence="2" type="ORF">SAMN04488546_3844</name>
</gene>
<protein>
    <recommendedName>
        <fullName evidence="4">DUF2516 domain-containing protein</fullName>
    </recommendedName>
</protein>
<evidence type="ECO:0000256" key="1">
    <source>
        <dbReference type="SAM" id="Phobius"/>
    </source>
</evidence>
<proteinExistence type="predicted"/>
<evidence type="ECO:0008006" key="4">
    <source>
        <dbReference type="Google" id="ProtNLM"/>
    </source>
</evidence>
<keyword evidence="3" id="KW-1185">Reference proteome</keyword>
<dbReference type="Proteomes" id="UP000198507">
    <property type="component" value="Unassembled WGS sequence"/>
</dbReference>
<dbReference type="AlphaFoldDB" id="A0A1I0HI34"/>
<feature type="transmembrane region" description="Helical" evidence="1">
    <location>
        <begin position="66"/>
        <end position="86"/>
    </location>
</feature>
<dbReference type="Pfam" id="PF10724">
    <property type="entry name" value="DUF2516"/>
    <property type="match status" value="1"/>
</dbReference>
<feature type="transmembrane region" description="Helical" evidence="1">
    <location>
        <begin position="6"/>
        <end position="29"/>
    </location>
</feature>
<accession>A0A1I0HI34</accession>
<dbReference type="InterPro" id="IPR019662">
    <property type="entry name" value="DUF2516"/>
</dbReference>
<evidence type="ECO:0000313" key="2">
    <source>
        <dbReference type="EMBL" id="SET82722.1"/>
    </source>
</evidence>
<reference evidence="3" key="1">
    <citation type="submission" date="2016-10" db="EMBL/GenBank/DDBJ databases">
        <authorList>
            <person name="Varghese N."/>
            <person name="Submissions S."/>
        </authorList>
    </citation>
    <scope>NUCLEOTIDE SEQUENCE [LARGE SCALE GENOMIC DNA]</scope>
    <source>
        <strain evidence="3">DSM 44209</strain>
    </source>
</reference>
<dbReference type="RefSeq" id="WP_091446867.1">
    <property type="nucleotide sequence ID" value="NZ_FOIE01000008.1"/>
</dbReference>
<evidence type="ECO:0000313" key="3">
    <source>
        <dbReference type="Proteomes" id="UP000198507"/>
    </source>
</evidence>
<keyword evidence="1" id="KW-0812">Transmembrane</keyword>